<protein>
    <recommendedName>
        <fullName evidence="1">PIN domain-containing protein</fullName>
    </recommendedName>
</protein>
<dbReference type="AlphaFoldDB" id="A0A1T5CEJ2"/>
<dbReference type="RefSeq" id="WP_079665351.1">
    <property type="nucleotide sequence ID" value="NZ_FUYZ01000001.1"/>
</dbReference>
<accession>A0A1T5CEJ2</accession>
<dbReference type="OrthoDB" id="597986at2"/>
<dbReference type="SMART" id="SM00670">
    <property type="entry name" value="PINc"/>
    <property type="match status" value="1"/>
</dbReference>
<gene>
    <name evidence="2" type="ORF">SAMN05660477_00009</name>
</gene>
<feature type="domain" description="PIN" evidence="1">
    <location>
        <begin position="6"/>
        <end position="118"/>
    </location>
</feature>
<keyword evidence="3" id="KW-1185">Reference proteome</keyword>
<dbReference type="Proteomes" id="UP000191112">
    <property type="component" value="Unassembled WGS sequence"/>
</dbReference>
<dbReference type="PANTHER" id="PTHR34610:SF3">
    <property type="entry name" value="SSL7007 PROTEIN"/>
    <property type="match status" value="1"/>
</dbReference>
<proteinExistence type="predicted"/>
<sequence>MKSKNQRIILDTNLWISFLISKNYSQLDEIIFERKCILIFSEELLNEFLEVIKRPKLRRFFSQEDTENLIETIEEYAEFITVTSKVEVCRDEKDNFLLSLSKDSNANFLITGDKDLLVLEKFEQTNIVTIAQFLETK</sequence>
<dbReference type="InterPro" id="IPR029060">
    <property type="entry name" value="PIN-like_dom_sf"/>
</dbReference>
<dbReference type="Gene3D" id="3.40.50.1010">
    <property type="entry name" value="5'-nuclease"/>
    <property type="match status" value="1"/>
</dbReference>
<dbReference type="Pfam" id="PF13470">
    <property type="entry name" value="PIN_3"/>
    <property type="match status" value="1"/>
</dbReference>
<evidence type="ECO:0000259" key="1">
    <source>
        <dbReference type="SMART" id="SM00670"/>
    </source>
</evidence>
<dbReference type="InterPro" id="IPR002850">
    <property type="entry name" value="PIN_toxin-like"/>
</dbReference>
<evidence type="ECO:0000313" key="3">
    <source>
        <dbReference type="Proteomes" id="UP000191112"/>
    </source>
</evidence>
<dbReference type="STRING" id="619805.SAMN05660477_00009"/>
<dbReference type="SUPFAM" id="SSF88723">
    <property type="entry name" value="PIN domain-like"/>
    <property type="match status" value="1"/>
</dbReference>
<dbReference type="InterPro" id="IPR002716">
    <property type="entry name" value="PIN_dom"/>
</dbReference>
<dbReference type="PANTHER" id="PTHR34610">
    <property type="entry name" value="SSL7007 PROTEIN"/>
    <property type="match status" value="1"/>
</dbReference>
<dbReference type="NCBIfam" id="TIGR00305">
    <property type="entry name" value="putative toxin-antitoxin system toxin component, PIN family"/>
    <property type="match status" value="1"/>
</dbReference>
<evidence type="ECO:0000313" key="2">
    <source>
        <dbReference type="EMBL" id="SKB57887.1"/>
    </source>
</evidence>
<dbReference type="EMBL" id="FUYZ01000001">
    <property type="protein sequence ID" value="SKB57887.1"/>
    <property type="molecule type" value="Genomic_DNA"/>
</dbReference>
<reference evidence="2 3" key="1">
    <citation type="submission" date="2017-02" db="EMBL/GenBank/DDBJ databases">
        <authorList>
            <person name="Peterson S.W."/>
        </authorList>
    </citation>
    <scope>NUCLEOTIDE SEQUENCE [LARGE SCALE GENOMIC DNA]</scope>
    <source>
        <strain evidence="2 3">DSM 22323</strain>
    </source>
</reference>
<organism evidence="2 3">
    <name type="scientific">Soonwooa buanensis</name>
    <dbReference type="NCBI Taxonomy" id="619805"/>
    <lineage>
        <taxon>Bacteria</taxon>
        <taxon>Pseudomonadati</taxon>
        <taxon>Bacteroidota</taxon>
        <taxon>Flavobacteriia</taxon>
        <taxon>Flavobacteriales</taxon>
        <taxon>Weeksellaceae</taxon>
        <taxon>Chryseobacterium group</taxon>
        <taxon>Soonwooa</taxon>
    </lineage>
</organism>
<name>A0A1T5CEJ2_9FLAO</name>